<evidence type="ECO:0000313" key="2">
    <source>
        <dbReference type="EMBL" id="KAK8593144.1"/>
    </source>
</evidence>
<feature type="region of interest" description="Disordered" evidence="1">
    <location>
        <begin position="140"/>
        <end position="200"/>
    </location>
</feature>
<reference evidence="2 3" key="1">
    <citation type="journal article" date="2024" name="G3 (Bethesda)">
        <title>Genome assembly of Hibiscus sabdariffa L. provides insights into metabolisms of medicinal natural products.</title>
        <authorList>
            <person name="Kim T."/>
        </authorList>
    </citation>
    <scope>NUCLEOTIDE SEQUENCE [LARGE SCALE GENOMIC DNA]</scope>
    <source>
        <strain evidence="2">TK-2024</strain>
        <tissue evidence="2">Old leaves</tissue>
    </source>
</reference>
<dbReference type="EMBL" id="JBBPBM010000003">
    <property type="protein sequence ID" value="KAK8593144.1"/>
    <property type="molecule type" value="Genomic_DNA"/>
</dbReference>
<organism evidence="2 3">
    <name type="scientific">Hibiscus sabdariffa</name>
    <name type="common">roselle</name>
    <dbReference type="NCBI Taxonomy" id="183260"/>
    <lineage>
        <taxon>Eukaryota</taxon>
        <taxon>Viridiplantae</taxon>
        <taxon>Streptophyta</taxon>
        <taxon>Embryophyta</taxon>
        <taxon>Tracheophyta</taxon>
        <taxon>Spermatophyta</taxon>
        <taxon>Magnoliopsida</taxon>
        <taxon>eudicotyledons</taxon>
        <taxon>Gunneridae</taxon>
        <taxon>Pentapetalae</taxon>
        <taxon>rosids</taxon>
        <taxon>malvids</taxon>
        <taxon>Malvales</taxon>
        <taxon>Malvaceae</taxon>
        <taxon>Malvoideae</taxon>
        <taxon>Hibiscus</taxon>
    </lineage>
</organism>
<proteinExistence type="predicted"/>
<evidence type="ECO:0000256" key="1">
    <source>
        <dbReference type="SAM" id="MobiDB-lite"/>
    </source>
</evidence>
<evidence type="ECO:0000313" key="3">
    <source>
        <dbReference type="Proteomes" id="UP001472677"/>
    </source>
</evidence>
<comment type="caution">
    <text evidence="2">The sequence shown here is derived from an EMBL/GenBank/DDBJ whole genome shotgun (WGS) entry which is preliminary data.</text>
</comment>
<gene>
    <name evidence="2" type="ORF">V6N12_045229</name>
</gene>
<name>A0ABR2G251_9ROSI</name>
<sequence length="200" mass="21610">MVMELQLGLALPTPLIPMEMLDLNLYSWVHREALGSNALSCPLLNNSSGSSSSSGGGGSKPPCCDEASLVFIDRRIVPKTLPLFYWSNRPDDEDDPSKEVDGNSSSSVFKNDGEGLVGRPAVKTWGKKQGHQICDGVAIDNDRGGIGTGRASKSTTEKETGCLQKMSHGDQNQGNENNDRQERRRGEDKECIRAMRTAGA</sequence>
<feature type="region of interest" description="Disordered" evidence="1">
    <location>
        <begin position="85"/>
        <end position="117"/>
    </location>
</feature>
<accession>A0ABR2G251</accession>
<feature type="compositionally biased region" description="Basic and acidic residues" evidence="1">
    <location>
        <begin position="177"/>
        <end position="193"/>
    </location>
</feature>
<keyword evidence="3" id="KW-1185">Reference proteome</keyword>
<protein>
    <submittedName>
        <fullName evidence="2">Uncharacterized protein</fullName>
    </submittedName>
</protein>
<dbReference type="Proteomes" id="UP001472677">
    <property type="component" value="Unassembled WGS sequence"/>
</dbReference>